<dbReference type="AlphaFoldDB" id="A0AAD7TUY3"/>
<reference evidence="3" key="1">
    <citation type="submission" date="2022-11" db="EMBL/GenBank/DDBJ databases">
        <title>Genome Sequence of Cubamyces cubensis.</title>
        <authorList>
            <person name="Buettner E."/>
        </authorList>
    </citation>
    <scope>NUCLEOTIDE SEQUENCE</scope>
    <source>
        <strain evidence="3">MPL-01</strain>
    </source>
</reference>
<dbReference type="InterPro" id="IPR001810">
    <property type="entry name" value="F-box_dom"/>
</dbReference>
<gene>
    <name evidence="3" type="ORF">ONZ51_g4923</name>
</gene>
<comment type="caution">
    <text evidence="3">The sequence shown here is derived from an EMBL/GenBank/DDBJ whole genome shotgun (WGS) entry which is preliminary data.</text>
</comment>
<sequence>MSADSSTPVRRSSRLQAKPAVTYVDEPTLEGAPPGVASSTSRRERKSPAKRPRRSVDANQPGDSPKQLAPKGRRRDLSRLVDMPLDILFEIFGHLHPHDLLQLSRTTKALRSVLMRPSAVTIWRNARRNVDDLPDCPDDLTEPAYANLLFDQHCHFCVKARVMNVLWMLRCRACRACMKEHFTTLFDVLVAVRQRIPIAAQNPMISTSTMVPMEYVNNKLLIPKTVAEELFASVEACKGDPVALKKLEEERSHAVTVIRASAEIMMDWQARQAQQRTMDLIDLRCRRRKQIIDRLCDLGYGEDLKWMTFERVEQFLEHPLVKQPKELTDRSTSPSSLHQNAAPDIYVVLEVWNNIKDAMVAFAEESRVERLMRERCAHYVNRLSLLSDLAVRWLVRRPLWELLPTIADLSHYTSAFLHMMNFPRGMFFEAIDTTPARVDKAMNDAVVEWKALMLEKLYDIIVAATTPVPSSSNAPTNDSNSQASSSSSKTAQLSNVAGPSNAPAVPIAGPTVDEITTLTLSACTWFRCTNARCNALLTSTRTLSHACAHEAPPLRMHPESDADDLHNAYVLVCEEHPWNLSGDKVVFDVAAREAATKVVRACGGDPARTPTCDRALNKARLVCSLCSVDGQVCVMAWKRAVAHLTAHAKEGRDAKVTCLSKRDRRIVRALEPPRLIAHETCVYKMYGCMRCRIGPPMTLAQILSHCKDEHYVEWPDEEVDYALHPDADTEPGVPAHDMYYDASLFLTPIRR</sequence>
<dbReference type="Pfam" id="PF00646">
    <property type="entry name" value="F-box"/>
    <property type="match status" value="1"/>
</dbReference>
<dbReference type="PROSITE" id="PS50181">
    <property type="entry name" value="FBOX"/>
    <property type="match status" value="1"/>
</dbReference>
<evidence type="ECO:0000256" key="1">
    <source>
        <dbReference type="SAM" id="MobiDB-lite"/>
    </source>
</evidence>
<dbReference type="CDD" id="cd09917">
    <property type="entry name" value="F-box_SF"/>
    <property type="match status" value="1"/>
</dbReference>
<dbReference type="EMBL" id="JAPEVG010000100">
    <property type="protein sequence ID" value="KAJ8483113.1"/>
    <property type="molecule type" value="Genomic_DNA"/>
</dbReference>
<dbReference type="SUPFAM" id="SSF81383">
    <property type="entry name" value="F-box domain"/>
    <property type="match status" value="1"/>
</dbReference>
<feature type="domain" description="F-box" evidence="2">
    <location>
        <begin position="77"/>
        <end position="126"/>
    </location>
</feature>
<feature type="region of interest" description="Disordered" evidence="1">
    <location>
        <begin position="1"/>
        <end position="75"/>
    </location>
</feature>
<organism evidence="3 4">
    <name type="scientific">Trametes cubensis</name>
    <dbReference type="NCBI Taxonomy" id="1111947"/>
    <lineage>
        <taxon>Eukaryota</taxon>
        <taxon>Fungi</taxon>
        <taxon>Dikarya</taxon>
        <taxon>Basidiomycota</taxon>
        <taxon>Agaricomycotina</taxon>
        <taxon>Agaricomycetes</taxon>
        <taxon>Polyporales</taxon>
        <taxon>Polyporaceae</taxon>
        <taxon>Trametes</taxon>
    </lineage>
</organism>
<evidence type="ECO:0000313" key="3">
    <source>
        <dbReference type="EMBL" id="KAJ8483113.1"/>
    </source>
</evidence>
<keyword evidence="4" id="KW-1185">Reference proteome</keyword>
<feature type="compositionally biased region" description="Polar residues" evidence="1">
    <location>
        <begin position="1"/>
        <end position="10"/>
    </location>
</feature>
<name>A0AAD7TUY3_9APHY</name>
<dbReference type="SMART" id="SM00256">
    <property type="entry name" value="FBOX"/>
    <property type="match status" value="1"/>
</dbReference>
<evidence type="ECO:0000259" key="2">
    <source>
        <dbReference type="PROSITE" id="PS50181"/>
    </source>
</evidence>
<dbReference type="InterPro" id="IPR036047">
    <property type="entry name" value="F-box-like_dom_sf"/>
</dbReference>
<dbReference type="Proteomes" id="UP001215151">
    <property type="component" value="Unassembled WGS sequence"/>
</dbReference>
<proteinExistence type="predicted"/>
<evidence type="ECO:0000313" key="4">
    <source>
        <dbReference type="Proteomes" id="UP001215151"/>
    </source>
</evidence>
<feature type="compositionally biased region" description="Basic residues" evidence="1">
    <location>
        <begin position="43"/>
        <end position="53"/>
    </location>
</feature>
<accession>A0AAD7TUY3</accession>
<feature type="compositionally biased region" description="Polar residues" evidence="1">
    <location>
        <begin position="469"/>
        <end position="478"/>
    </location>
</feature>
<protein>
    <recommendedName>
        <fullName evidence="2">F-box domain-containing protein</fullName>
    </recommendedName>
</protein>
<feature type="region of interest" description="Disordered" evidence="1">
    <location>
        <begin position="469"/>
        <end position="502"/>
    </location>
</feature>
<feature type="compositionally biased region" description="Low complexity" evidence="1">
    <location>
        <begin position="479"/>
        <end position="495"/>
    </location>
</feature>